<dbReference type="Gene3D" id="1.10.533.10">
    <property type="entry name" value="Death Domain, Fas"/>
    <property type="match status" value="2"/>
</dbReference>
<gene>
    <name evidence="5" type="ORF">MEDL_60920</name>
</gene>
<evidence type="ECO:0000259" key="4">
    <source>
        <dbReference type="PROSITE" id="PS50209"/>
    </source>
</evidence>
<dbReference type="GO" id="GO:0042981">
    <property type="term" value="P:regulation of apoptotic process"/>
    <property type="evidence" value="ECO:0007669"/>
    <property type="project" value="InterPro"/>
</dbReference>
<evidence type="ECO:0000313" key="6">
    <source>
        <dbReference type="Proteomes" id="UP000683360"/>
    </source>
</evidence>
<name>A0A8S3V5N9_MYTED</name>
<feature type="region of interest" description="Disordered" evidence="2">
    <location>
        <begin position="187"/>
        <end position="206"/>
    </location>
</feature>
<dbReference type="PRINTS" id="PR00449">
    <property type="entry name" value="RASTRNSFRMNG"/>
</dbReference>
<dbReference type="GO" id="GO:0005525">
    <property type="term" value="F:GTP binding"/>
    <property type="evidence" value="ECO:0007669"/>
    <property type="project" value="InterPro"/>
</dbReference>
<dbReference type="InterPro" id="IPR001315">
    <property type="entry name" value="CARD"/>
</dbReference>
<feature type="compositionally biased region" description="Polar residues" evidence="2">
    <location>
        <begin position="192"/>
        <end position="203"/>
    </location>
</feature>
<evidence type="ECO:0000259" key="3">
    <source>
        <dbReference type="PROSITE" id="PS50017"/>
    </source>
</evidence>
<dbReference type="OrthoDB" id="5962960at2759"/>
<dbReference type="CDD" id="cd01671">
    <property type="entry name" value="CARD"/>
    <property type="match status" value="2"/>
</dbReference>
<dbReference type="SUPFAM" id="SSF47986">
    <property type="entry name" value="DEATH domain"/>
    <property type="match status" value="2"/>
</dbReference>
<dbReference type="InterPro" id="IPR011029">
    <property type="entry name" value="DEATH-like_dom_sf"/>
</dbReference>
<sequence length="1310" mass="152004">MEIIKVVCLGDPTVKKTDLLCVLSGTKCSPGGDYYGEHFGKDCFICNQIISDKLTVEIHLYNTVDSDCIEVGHLRRLNYDNADIMLLAFDRYAQNAKLIIVGVQSDITRKRKVNKSTVMFLCSHHQYCEISLKTKEGVEECITKITDVVLEARNPQRKRANVGDNIANFMKKGARILQRKIIPEKHAEQETVPDQKQQQASTDEQSKLHAIFDQHGKQILRSFIVDKVLSLGMRDWKVLGNALGYDPKTLRMPSQCDFKNPYWQMLKFWTEQSEDLHIVSMPLMYRSLINIKQKSIAKYLLTSILENNKEEDLKAMIENKFHHSTGTEEILELKARLKTFCFSQEADQTPPVIWKMGKSAGDLYKDILQGGTEARHCIRIMIVGPFGVGKTCLMRRLLKKDIKDVVSTNGINIMVLRCKVRLSDRTWIISDELMDHAEQDRQRRLCQNLIRQRHKSFSDNISFDKKKKQKVNRQPIAEDTVQKSGESLLKDFDGLQFSEESMDEFAEVVMLDFAGQYEFYATHQTFLNKHAIYLLVLDISKDLKGSLTSEDLDDTLTDLAEIPLEHIGEYVNFWMDAIHCYSENENCNGLSEQDDDKSEQNLPSVIVVGTCSDKLKEKEESRRDEIKKQLNEILRGHQKHKHIKDFIIVSNKLPKEKKFGVLRDRIFDLASKVNTWGQKLPVRWIKLEQRLDSLKMKENEPVISYRDVIKQGKMVDPAIHDEKEILLFLNYQHETGNIIFFEDIPEYIILQPQWLVDVLKCLISAPKFQRENELLHDNDWIELIKSGRLSEGLIIEIFGQKSISNSLTYKDHILNVMEKFDIIVKPSVPNTNDSQIQEKSDAGCLDELSFSLNLNLGERRKRSNLLETTDVKISDEVLSDAHINSYTESIDYYVPSLIKTKPIRNIVENFNVADIECTRSSWLCMDFYFLPPAFFNHLLVGYIRRYQISIEPSTKVTKLALYRGMGVFNLDQTGCIKLAICVFRNVVQFQVWYWQEPSVQLNERVWEEAESSVNAVIRRYKMNVVYTLKIKCIFGSYDNQDGMVDVSQLQESKAYYCNEHKKAHRSKEMLSCWFQDEKTTETAELSSKDCKTAELEAKMNRHFQIIVNEVGTLRRILDDMINECLISTDDRCYIEQYPDKQHQTRRLITIIISRGQSVYSAFLEILRKHGYHKLTKCLEQDHVTRESMFDNTQDLSTWQVPLFRVRLQKNYTEIVSTIKHENIVDQLITEDVLTIDDKDVIDAFPAQSDKIRKLMEKLMFTEEKGYFKFLSALRLDDCYVDLANQIENTKVTSNDISLLTCCSKPRFKQI</sequence>
<dbReference type="Pfam" id="PF00619">
    <property type="entry name" value="CARD"/>
    <property type="match status" value="2"/>
</dbReference>
<dbReference type="SUPFAM" id="SSF52540">
    <property type="entry name" value="P-loop containing nucleoside triphosphate hydrolases"/>
    <property type="match status" value="2"/>
</dbReference>
<feature type="domain" description="CARD" evidence="4">
    <location>
        <begin position="1207"/>
        <end position="1265"/>
    </location>
</feature>
<dbReference type="PANTHER" id="PTHR12449:SF18">
    <property type="entry name" value="DEATH DOMAIN-CONTAINING PROTEIN"/>
    <property type="match status" value="1"/>
</dbReference>
<dbReference type="InterPro" id="IPR032171">
    <property type="entry name" value="COR-A"/>
</dbReference>
<dbReference type="Gene3D" id="3.40.50.300">
    <property type="entry name" value="P-loop containing nucleotide triphosphate hydrolases"/>
    <property type="match status" value="3"/>
</dbReference>
<dbReference type="Gene3D" id="1.10.10.10">
    <property type="entry name" value="Winged helix-like DNA-binding domain superfamily/Winged helix DNA-binding domain"/>
    <property type="match status" value="1"/>
</dbReference>
<evidence type="ECO:0000256" key="1">
    <source>
        <dbReference type="ARBA" id="ARBA00022737"/>
    </source>
</evidence>
<feature type="domain" description="CARD" evidence="4">
    <location>
        <begin position="1091"/>
        <end position="1181"/>
    </location>
</feature>
<dbReference type="SMART" id="SM00174">
    <property type="entry name" value="RHO"/>
    <property type="match status" value="1"/>
</dbReference>
<proteinExistence type="predicted"/>
<comment type="caution">
    <text evidence="5">The sequence shown here is derived from an EMBL/GenBank/DDBJ whole genome shotgun (WGS) entry which is preliminary data.</text>
</comment>
<dbReference type="GO" id="GO:0007165">
    <property type="term" value="P:signal transduction"/>
    <property type="evidence" value="ECO:0007669"/>
    <property type="project" value="InterPro"/>
</dbReference>
<dbReference type="PROSITE" id="PS50209">
    <property type="entry name" value="CARD"/>
    <property type="match status" value="2"/>
</dbReference>
<dbReference type="InterPro" id="IPR001806">
    <property type="entry name" value="Small_GTPase"/>
</dbReference>
<feature type="domain" description="Death" evidence="3">
    <location>
        <begin position="235"/>
        <end position="304"/>
    </location>
</feature>
<keyword evidence="1" id="KW-0677">Repeat</keyword>
<keyword evidence="6" id="KW-1185">Reference proteome</keyword>
<dbReference type="InterPro" id="IPR036388">
    <property type="entry name" value="WH-like_DNA-bd_sf"/>
</dbReference>
<evidence type="ECO:0000313" key="5">
    <source>
        <dbReference type="EMBL" id="CAG2249133.1"/>
    </source>
</evidence>
<dbReference type="EMBL" id="CAJPWZ010002962">
    <property type="protein sequence ID" value="CAG2249133.1"/>
    <property type="molecule type" value="Genomic_DNA"/>
</dbReference>
<evidence type="ECO:0000256" key="2">
    <source>
        <dbReference type="SAM" id="MobiDB-lite"/>
    </source>
</evidence>
<reference evidence="5" key="1">
    <citation type="submission" date="2021-03" db="EMBL/GenBank/DDBJ databases">
        <authorList>
            <person name="Bekaert M."/>
        </authorList>
    </citation>
    <scope>NUCLEOTIDE SEQUENCE</scope>
</reference>
<evidence type="ECO:0008006" key="7">
    <source>
        <dbReference type="Google" id="ProtNLM"/>
    </source>
</evidence>
<dbReference type="InterPro" id="IPR027417">
    <property type="entry name" value="P-loop_NTPase"/>
</dbReference>
<dbReference type="PROSITE" id="PS50017">
    <property type="entry name" value="DEATH_DOMAIN"/>
    <property type="match status" value="1"/>
</dbReference>
<organism evidence="5 6">
    <name type="scientific">Mytilus edulis</name>
    <name type="common">Blue mussel</name>
    <dbReference type="NCBI Taxonomy" id="6550"/>
    <lineage>
        <taxon>Eukaryota</taxon>
        <taxon>Metazoa</taxon>
        <taxon>Spiralia</taxon>
        <taxon>Lophotrochozoa</taxon>
        <taxon>Mollusca</taxon>
        <taxon>Bivalvia</taxon>
        <taxon>Autobranchia</taxon>
        <taxon>Pteriomorphia</taxon>
        <taxon>Mytilida</taxon>
        <taxon>Mytiloidea</taxon>
        <taxon>Mytilidae</taxon>
        <taxon>Mytilinae</taxon>
        <taxon>Mytilus</taxon>
    </lineage>
</organism>
<dbReference type="GO" id="GO:0003924">
    <property type="term" value="F:GTPase activity"/>
    <property type="evidence" value="ECO:0007669"/>
    <property type="project" value="InterPro"/>
</dbReference>
<dbReference type="Pfam" id="PF16095">
    <property type="entry name" value="COR-A"/>
    <property type="match status" value="1"/>
</dbReference>
<dbReference type="Proteomes" id="UP000683360">
    <property type="component" value="Unassembled WGS sequence"/>
</dbReference>
<dbReference type="InterPro" id="IPR000488">
    <property type="entry name" value="Death_dom"/>
</dbReference>
<protein>
    <recommendedName>
        <fullName evidence="7">CARD domain-containing protein</fullName>
    </recommendedName>
</protein>
<dbReference type="InterPro" id="IPR039788">
    <property type="entry name" value="NOL4/NOL4L"/>
</dbReference>
<accession>A0A8S3V5N9</accession>
<dbReference type="PANTHER" id="PTHR12449">
    <property type="entry name" value="DEATH DOMAIN-CONTAINING PROTEIN"/>
    <property type="match status" value="1"/>
</dbReference>